<feature type="compositionally biased region" description="Basic and acidic residues" evidence="5">
    <location>
        <begin position="304"/>
        <end position="313"/>
    </location>
</feature>
<dbReference type="Gene3D" id="3.30.40.10">
    <property type="entry name" value="Zinc/RING finger domain, C3HC4 (zinc finger)"/>
    <property type="match status" value="1"/>
</dbReference>
<evidence type="ECO:0000256" key="4">
    <source>
        <dbReference type="SAM" id="Coils"/>
    </source>
</evidence>
<dbReference type="SMART" id="SM00336">
    <property type="entry name" value="BBOX"/>
    <property type="match status" value="1"/>
</dbReference>
<evidence type="ECO:0000313" key="7">
    <source>
        <dbReference type="Proteomes" id="UP000749559"/>
    </source>
</evidence>
<dbReference type="AlphaFoldDB" id="A0A8J1TV59"/>
<dbReference type="OrthoDB" id="9992988at2759"/>
<keyword evidence="1" id="KW-0479">Metal-binding</keyword>
<organism evidence="6 7">
    <name type="scientific">Owenia fusiformis</name>
    <name type="common">Polychaete worm</name>
    <dbReference type="NCBI Taxonomy" id="6347"/>
    <lineage>
        <taxon>Eukaryota</taxon>
        <taxon>Metazoa</taxon>
        <taxon>Spiralia</taxon>
        <taxon>Lophotrochozoa</taxon>
        <taxon>Annelida</taxon>
        <taxon>Polychaeta</taxon>
        <taxon>Sedentaria</taxon>
        <taxon>Canalipalpata</taxon>
        <taxon>Sabellida</taxon>
        <taxon>Oweniida</taxon>
        <taxon>Oweniidae</taxon>
        <taxon>Owenia</taxon>
    </lineage>
</organism>
<dbReference type="Pfam" id="PF00643">
    <property type="entry name" value="zf-B_box"/>
    <property type="match status" value="1"/>
</dbReference>
<dbReference type="EMBL" id="CAIIXF020000010">
    <property type="protein sequence ID" value="CAH1795802.1"/>
    <property type="molecule type" value="Genomic_DNA"/>
</dbReference>
<dbReference type="Pfam" id="PF15227">
    <property type="entry name" value="zf-C3HC4_4"/>
    <property type="match status" value="1"/>
</dbReference>
<feature type="compositionally biased region" description="Low complexity" evidence="5">
    <location>
        <begin position="596"/>
        <end position="609"/>
    </location>
</feature>
<dbReference type="InterPro" id="IPR001841">
    <property type="entry name" value="Znf_RING"/>
</dbReference>
<evidence type="ECO:0000256" key="5">
    <source>
        <dbReference type="SAM" id="MobiDB-lite"/>
    </source>
</evidence>
<accession>A0A8J1TV59</accession>
<feature type="compositionally biased region" description="Polar residues" evidence="5">
    <location>
        <begin position="314"/>
        <end position="326"/>
    </location>
</feature>
<dbReference type="CDD" id="cd19769">
    <property type="entry name" value="Bbox2_TRIM16-like"/>
    <property type="match status" value="1"/>
</dbReference>
<dbReference type="SUPFAM" id="SSF57845">
    <property type="entry name" value="B-box zinc-binding domain"/>
    <property type="match status" value="1"/>
</dbReference>
<feature type="region of interest" description="Disordered" evidence="5">
    <location>
        <begin position="589"/>
        <end position="609"/>
    </location>
</feature>
<dbReference type="InterPro" id="IPR000315">
    <property type="entry name" value="Znf_B-box"/>
</dbReference>
<evidence type="ECO:0000256" key="2">
    <source>
        <dbReference type="ARBA" id="ARBA00022771"/>
    </source>
</evidence>
<comment type="caution">
    <text evidence="6">The sequence shown here is derived from an EMBL/GenBank/DDBJ whole genome shotgun (WGS) entry which is preliminary data.</text>
</comment>
<protein>
    <submittedName>
        <fullName evidence="6">Uncharacterized protein</fullName>
    </submittedName>
</protein>
<dbReference type="GO" id="GO:0005654">
    <property type="term" value="C:nucleoplasm"/>
    <property type="evidence" value="ECO:0007669"/>
    <property type="project" value="TreeGrafter"/>
</dbReference>
<dbReference type="InterPro" id="IPR047153">
    <property type="entry name" value="TRIM45/56/19-like"/>
</dbReference>
<dbReference type="InterPro" id="IPR017907">
    <property type="entry name" value="Znf_RING_CS"/>
</dbReference>
<dbReference type="GO" id="GO:0061630">
    <property type="term" value="F:ubiquitin protein ligase activity"/>
    <property type="evidence" value="ECO:0007669"/>
    <property type="project" value="TreeGrafter"/>
</dbReference>
<dbReference type="Proteomes" id="UP000749559">
    <property type="component" value="Unassembled WGS sequence"/>
</dbReference>
<feature type="coiled-coil region" evidence="4">
    <location>
        <begin position="151"/>
        <end position="185"/>
    </location>
</feature>
<dbReference type="PROSITE" id="PS50119">
    <property type="entry name" value="ZF_BBOX"/>
    <property type="match status" value="1"/>
</dbReference>
<evidence type="ECO:0000313" key="6">
    <source>
        <dbReference type="EMBL" id="CAH1795802.1"/>
    </source>
</evidence>
<dbReference type="SMART" id="SM00184">
    <property type="entry name" value="RING"/>
    <property type="match status" value="1"/>
</dbReference>
<sequence length="609" mass="68173">MASQSTIQDERIEDILECKLCLEPLNQPKSLPCQHSFCLRCIQDLIQTNAPEQSLPCPICRDIWQIPNEGADALKPSFLINTLMDIVKKTTQSQSSDAKSFSCKYHPDRPLELYCQDDNTLICYKCYADHHDGHTFVDINKAAEIQLSDTNKTVEQQLTSLSDIIDTKEEENAEIMTKNVRLIEQVNLNRKQAHDAINKEFDSKINEIYNRQGTQIKSRISCVEKLQIAKASTESLLTHLDTLKNTGHPTEVMELCLDIKENGLPKPEWDQSPPFVHLQYKKCAIHQDKILFGSLSEVIEKKGTKSNVHDRNQNKVGTTPPGTQENVVPQQMSVAEMDTQNISTTSWESPQMCVTELEAPRICNISESDENVELQELSGNVWNSFTRPSSLSSTDTNERGFLMDSKCSSMHSLGLSQDPPGHWAPQMPGLYIPGSNMVGSNMVESNMVQPNMMQSNTGGPNMYQPNMTRSNMVYPNMAWSNMVHPNMAGSNMVHPNMAGSNMVPPNMVRSDVQQSNMVGPNVLQSNMSQSNTSMAGSNVLHPNMALSNMPLQMCGSNMPRSNMVPPNMPWSNMSGSNLYMPRLHLQNIQLPGPSINQDNMNQEQNNNIQ</sequence>
<dbReference type="PROSITE" id="PS50089">
    <property type="entry name" value="ZF_RING_2"/>
    <property type="match status" value="1"/>
</dbReference>
<gene>
    <name evidence="6" type="ORF">OFUS_LOCUS20290</name>
</gene>
<dbReference type="InterPro" id="IPR013083">
    <property type="entry name" value="Znf_RING/FYVE/PHD"/>
</dbReference>
<evidence type="ECO:0000256" key="1">
    <source>
        <dbReference type="ARBA" id="ARBA00022723"/>
    </source>
</evidence>
<dbReference type="SUPFAM" id="SSF141571">
    <property type="entry name" value="Pentapeptide repeat-like"/>
    <property type="match status" value="1"/>
</dbReference>
<keyword evidence="2" id="KW-0863">Zinc-finger</keyword>
<keyword evidence="7" id="KW-1185">Reference proteome</keyword>
<feature type="region of interest" description="Disordered" evidence="5">
    <location>
        <begin position="304"/>
        <end position="326"/>
    </location>
</feature>
<dbReference type="SUPFAM" id="SSF57850">
    <property type="entry name" value="RING/U-box"/>
    <property type="match status" value="1"/>
</dbReference>
<keyword evidence="4" id="KW-0175">Coiled coil</keyword>
<dbReference type="PANTHER" id="PTHR25462">
    <property type="entry name" value="BONUS, ISOFORM C-RELATED"/>
    <property type="match status" value="1"/>
</dbReference>
<evidence type="ECO:0000256" key="3">
    <source>
        <dbReference type="ARBA" id="ARBA00022833"/>
    </source>
</evidence>
<dbReference type="PANTHER" id="PTHR25462:SF305">
    <property type="entry name" value="RING-TYPE DOMAIN-CONTAINING PROTEIN"/>
    <property type="match status" value="1"/>
</dbReference>
<reference evidence="6" key="1">
    <citation type="submission" date="2022-03" db="EMBL/GenBank/DDBJ databases">
        <authorList>
            <person name="Martin C."/>
        </authorList>
    </citation>
    <scope>NUCLEOTIDE SEQUENCE</scope>
</reference>
<dbReference type="Gene3D" id="3.30.160.60">
    <property type="entry name" value="Classic Zinc Finger"/>
    <property type="match status" value="1"/>
</dbReference>
<dbReference type="GO" id="GO:0008270">
    <property type="term" value="F:zinc ion binding"/>
    <property type="evidence" value="ECO:0007669"/>
    <property type="project" value="UniProtKB-KW"/>
</dbReference>
<keyword evidence="3" id="KW-0862">Zinc</keyword>
<name>A0A8J1TV59_OWEFU</name>
<proteinExistence type="predicted"/>
<dbReference type="PROSITE" id="PS00518">
    <property type="entry name" value="ZF_RING_1"/>
    <property type="match status" value="1"/>
</dbReference>